<dbReference type="InterPro" id="IPR056884">
    <property type="entry name" value="NPHP3-like_N"/>
</dbReference>
<evidence type="ECO:0000313" key="3">
    <source>
        <dbReference type="EMBL" id="OIW24612.1"/>
    </source>
</evidence>
<protein>
    <recommendedName>
        <fullName evidence="2">Nephrocystin 3-like N-terminal domain-containing protein</fullName>
    </recommendedName>
</protein>
<dbReference type="InterPro" id="IPR027417">
    <property type="entry name" value="P-loop_NTPase"/>
</dbReference>
<reference evidence="3 4" key="1">
    <citation type="submission" date="2016-10" db="EMBL/GenBank/DDBJ databases">
        <title>Draft genome sequence of Coniochaeta ligniaria NRRL30616, a lignocellulolytic fungus for bioabatement of inhibitors in plant biomass hydrolysates.</title>
        <authorList>
            <consortium name="DOE Joint Genome Institute"/>
            <person name="Jimenez D.J."/>
            <person name="Hector R.E."/>
            <person name="Riley R."/>
            <person name="Sun H."/>
            <person name="Grigoriev I.V."/>
            <person name="Van Elsas J.D."/>
            <person name="Nichols N.N."/>
        </authorList>
    </citation>
    <scope>NUCLEOTIDE SEQUENCE [LARGE SCALE GENOMIC DNA]</scope>
    <source>
        <strain evidence="3 4">NRRL 30616</strain>
    </source>
</reference>
<dbReference type="PANTHER" id="PTHR10039:SF15">
    <property type="entry name" value="NACHT DOMAIN-CONTAINING PROTEIN"/>
    <property type="match status" value="1"/>
</dbReference>
<evidence type="ECO:0000313" key="4">
    <source>
        <dbReference type="Proteomes" id="UP000182658"/>
    </source>
</evidence>
<keyword evidence="4" id="KW-1185">Reference proteome</keyword>
<gene>
    <name evidence="3" type="ORF">CONLIGDRAFT_636747</name>
</gene>
<dbReference type="AlphaFoldDB" id="A0A1J7J636"/>
<evidence type="ECO:0000259" key="2">
    <source>
        <dbReference type="Pfam" id="PF24883"/>
    </source>
</evidence>
<feature type="domain" description="Nephrocystin 3-like N-terminal" evidence="2">
    <location>
        <begin position="220"/>
        <end position="387"/>
    </location>
</feature>
<dbReference type="PANTHER" id="PTHR10039">
    <property type="entry name" value="AMELOGENIN"/>
    <property type="match status" value="1"/>
</dbReference>
<dbReference type="SUPFAM" id="SSF52540">
    <property type="entry name" value="P-loop containing nucleoside triphosphate hydrolases"/>
    <property type="match status" value="1"/>
</dbReference>
<dbReference type="STRING" id="1408157.A0A1J7J636"/>
<dbReference type="Gene3D" id="3.40.50.300">
    <property type="entry name" value="P-loop containing nucleotide triphosphate hydrolases"/>
    <property type="match status" value="1"/>
</dbReference>
<accession>A0A1J7J636</accession>
<dbReference type="OrthoDB" id="194358at2759"/>
<dbReference type="EMBL" id="KV875103">
    <property type="protein sequence ID" value="OIW24612.1"/>
    <property type="molecule type" value="Genomic_DNA"/>
</dbReference>
<dbReference type="InParanoid" id="A0A1J7J636"/>
<proteinExistence type="predicted"/>
<evidence type="ECO:0000256" key="1">
    <source>
        <dbReference type="ARBA" id="ARBA00022737"/>
    </source>
</evidence>
<organism evidence="3 4">
    <name type="scientific">Coniochaeta ligniaria NRRL 30616</name>
    <dbReference type="NCBI Taxonomy" id="1408157"/>
    <lineage>
        <taxon>Eukaryota</taxon>
        <taxon>Fungi</taxon>
        <taxon>Dikarya</taxon>
        <taxon>Ascomycota</taxon>
        <taxon>Pezizomycotina</taxon>
        <taxon>Sordariomycetes</taxon>
        <taxon>Sordariomycetidae</taxon>
        <taxon>Coniochaetales</taxon>
        <taxon>Coniochaetaceae</taxon>
        <taxon>Coniochaeta</taxon>
    </lineage>
</organism>
<dbReference type="Proteomes" id="UP000182658">
    <property type="component" value="Unassembled WGS sequence"/>
</dbReference>
<keyword evidence="1" id="KW-0677">Repeat</keyword>
<dbReference type="Pfam" id="PF24883">
    <property type="entry name" value="NPHP3_N"/>
    <property type="match status" value="1"/>
</dbReference>
<sequence length="449" mass="50121">MADPLSTAVAIGGLISLADLVLARGFKCLKYLRQVKNAEKEVSKLLDETSSVSGLFSWVLKEIEEAQVKSTDGVELEIRQYVNRCHETLEKFQAWLMRFSKESSIHVAEDEGGAAPPKKSKWMWPFSTKEVTDMTAELQRHKADVVIALSTDNWINAKASLGLQREIVDSLTDIRTLVTRNLSVVEAQGSAKETKMLLDWLTTYDPTESHQNAQEDHQEGTGEWILEQPEYKEWIASSSAGLWLYGIAGAGKTVLASVIIENLFKTVPQGVAYYYCSYKNSVSQEARNVLGSLCRQLVLQNLDCLKDLDDLYKKHHPKGSPPKPLREEALGMFLQDISSRFECATVVVDGLDECGAAAGIDRSRLVQVLSNLHTDEASRVRLLVSSRKELDIEQAFRDKFASVPIAAKPADLRLYVRAEVAKRRSGLRFGTVEVREQVIETLIEKADGM</sequence>
<name>A0A1J7J636_9PEZI</name>